<dbReference type="Proteomes" id="UP000019462">
    <property type="component" value="Unassembled WGS sequence"/>
</dbReference>
<feature type="transmembrane region" description="Helical" evidence="2">
    <location>
        <begin position="749"/>
        <end position="768"/>
    </location>
</feature>
<feature type="compositionally biased region" description="Basic and acidic residues" evidence="1">
    <location>
        <begin position="141"/>
        <end position="153"/>
    </location>
</feature>
<feature type="region of interest" description="Disordered" evidence="1">
    <location>
        <begin position="43"/>
        <end position="164"/>
    </location>
</feature>
<keyword evidence="2" id="KW-0472">Membrane</keyword>
<accession>W3VUY3</accession>
<feature type="transmembrane region" description="Helical" evidence="2">
    <location>
        <begin position="904"/>
        <end position="923"/>
    </location>
</feature>
<feature type="compositionally biased region" description="Polar residues" evidence="1">
    <location>
        <begin position="545"/>
        <end position="556"/>
    </location>
</feature>
<protein>
    <submittedName>
        <fullName evidence="6">Uncharacterized protein</fullName>
    </submittedName>
</protein>
<comment type="caution">
    <text evidence="6">The sequence shown here is derived from an EMBL/GenBank/DDBJ whole genome shotgun (WGS) entry which is preliminary data.</text>
</comment>
<evidence type="ECO:0000259" key="5">
    <source>
        <dbReference type="Pfam" id="PF10355"/>
    </source>
</evidence>
<feature type="region of interest" description="Disordered" evidence="1">
    <location>
        <begin position="582"/>
        <end position="605"/>
    </location>
</feature>
<dbReference type="Pfam" id="PF10348">
    <property type="entry name" value="DUF2427"/>
    <property type="match status" value="1"/>
</dbReference>
<evidence type="ECO:0000259" key="4">
    <source>
        <dbReference type="Pfam" id="PF10348"/>
    </source>
</evidence>
<keyword evidence="3" id="KW-0732">Signal</keyword>
<feature type="domain" description="Protein YTP1-like C-terminal" evidence="5">
    <location>
        <begin position="632"/>
        <end position="966"/>
    </location>
</feature>
<evidence type="ECO:0000256" key="2">
    <source>
        <dbReference type="SAM" id="Phobius"/>
    </source>
</evidence>
<dbReference type="Pfam" id="PF10355">
    <property type="entry name" value="Ytp1"/>
    <property type="match status" value="1"/>
</dbReference>
<feature type="domain" description="DUF2427" evidence="4">
    <location>
        <begin position="280"/>
        <end position="367"/>
    </location>
</feature>
<organism evidence="6 7">
    <name type="scientific">Moesziomyces aphidis</name>
    <name type="common">Pseudozyma aphidis</name>
    <dbReference type="NCBI Taxonomy" id="84754"/>
    <lineage>
        <taxon>Eukaryota</taxon>
        <taxon>Fungi</taxon>
        <taxon>Dikarya</taxon>
        <taxon>Basidiomycota</taxon>
        <taxon>Ustilaginomycotina</taxon>
        <taxon>Ustilaginomycetes</taxon>
        <taxon>Ustilaginales</taxon>
        <taxon>Ustilaginaceae</taxon>
        <taxon>Moesziomyces</taxon>
    </lineage>
</organism>
<feature type="transmembrane region" description="Helical" evidence="2">
    <location>
        <begin position="317"/>
        <end position="339"/>
    </location>
</feature>
<feature type="signal peptide" evidence="3">
    <location>
        <begin position="1"/>
        <end position="31"/>
    </location>
</feature>
<feature type="transmembrane region" description="Helical" evidence="2">
    <location>
        <begin position="664"/>
        <end position="687"/>
    </location>
</feature>
<proteinExistence type="predicted"/>
<dbReference type="InterPro" id="IPR018825">
    <property type="entry name" value="DUF2427"/>
</dbReference>
<feature type="compositionally biased region" description="Basic and acidic residues" evidence="1">
    <location>
        <begin position="86"/>
        <end position="131"/>
    </location>
</feature>
<dbReference type="OrthoDB" id="4005299at2759"/>
<dbReference type="PANTHER" id="PTHR31685">
    <property type="entry name" value="INTEGRAL MEMBRANE PROTEIN (AFU_ORTHOLOGUE AFUA_6G12730)-RELATED"/>
    <property type="match status" value="1"/>
</dbReference>
<feature type="transmembrane region" description="Helical" evidence="2">
    <location>
        <begin position="359"/>
        <end position="382"/>
    </location>
</feature>
<keyword evidence="7" id="KW-1185">Reference proteome</keyword>
<feature type="transmembrane region" description="Helical" evidence="2">
    <location>
        <begin position="870"/>
        <end position="892"/>
    </location>
</feature>
<feature type="region of interest" description="Disordered" evidence="1">
    <location>
        <begin position="506"/>
        <end position="559"/>
    </location>
</feature>
<evidence type="ECO:0000313" key="7">
    <source>
        <dbReference type="Proteomes" id="UP000019462"/>
    </source>
</evidence>
<reference evidence="6 7" key="1">
    <citation type="journal article" date="2014" name="Genome Announc.">
        <title>Genome sequence of the basidiomycetous fungus Pseudozyma aphidis DSM70725, an efficient producer of biosurfactant mannosylerythritol lipids.</title>
        <authorList>
            <person name="Lorenz S."/>
            <person name="Guenther M."/>
            <person name="Grumaz C."/>
            <person name="Rupp S."/>
            <person name="Zibek S."/>
            <person name="Sohn K."/>
        </authorList>
    </citation>
    <scope>NUCLEOTIDE SEQUENCE [LARGE SCALE GENOMIC DNA]</scope>
    <source>
        <strain evidence="7">ATCC 32657 / CBS 517.83 / DSM 70725 / JCM 10318 / NBRC 10182 / NRRL Y-7954 / St-0401</strain>
    </source>
</reference>
<name>W3VUY3_MOEAP</name>
<keyword evidence="2" id="KW-1133">Transmembrane helix</keyword>
<dbReference type="InterPro" id="IPR018827">
    <property type="entry name" value="YTP1_C"/>
</dbReference>
<dbReference type="AlphaFoldDB" id="W3VUY3"/>
<dbReference type="EMBL" id="AWNI01000001">
    <property type="protein sequence ID" value="ETS65433.1"/>
    <property type="molecule type" value="Genomic_DNA"/>
</dbReference>
<feature type="chain" id="PRO_5004833438" evidence="3">
    <location>
        <begin position="32"/>
        <end position="1047"/>
    </location>
</feature>
<keyword evidence="2" id="KW-0812">Transmembrane</keyword>
<feature type="transmembrane region" description="Helical" evidence="2">
    <location>
        <begin position="288"/>
        <end position="310"/>
    </location>
</feature>
<evidence type="ECO:0000256" key="3">
    <source>
        <dbReference type="SAM" id="SignalP"/>
    </source>
</evidence>
<dbReference type="HOGENOM" id="CLU_012543_1_0_1"/>
<feature type="transmembrane region" description="Helical" evidence="2">
    <location>
        <begin position="943"/>
        <end position="964"/>
    </location>
</feature>
<feature type="compositionally biased region" description="Polar residues" evidence="1">
    <location>
        <begin position="43"/>
        <end position="52"/>
    </location>
</feature>
<dbReference type="PANTHER" id="PTHR31685:SF3">
    <property type="entry name" value="INTEGRAL MEMBRANE PROTEIN (AFU_ORTHOLOGUE AFUA_6G12730)"/>
    <property type="match status" value="1"/>
</dbReference>
<evidence type="ECO:0000256" key="1">
    <source>
        <dbReference type="SAM" id="MobiDB-lite"/>
    </source>
</evidence>
<sequence length="1047" mass="113207">MRPFASSKTGSSKRQIASLLAIFCLVSAATSASLQGARIELSQPPSERQLSSYDGHAEPRYARGLPLSPLFKRHGDDEHEDDADEEQKPDVHTHLGPEHHGMKQDDGTSTDHQEPHAHTNDDAGHGHEDVAKATATTQHTHTHEHGHDAHSMHMDGPSPLLVPDASIAGSELRELPVWHSHGGHGHSHGSGPVREKLNETLLFRAKGPDPLSYIEWDFAYGVGSLAQLQRFTADADVLAGTEKMGVVDGRWRKLFDENDADQRKAIAQDIASRIEDAQGQEPGRHRGLLVLHVVTAIVSCFVLLPMALVLRAAHSSLAPLVSLLYLSLLGGSMFISIIYKALTPRLYPDNAHGSMGWAILWISLITLGSDVFRLLGQIWSAVGALRSHKRAQSNAWLPTGSVANATGGPQSWRDVVGTMLGRGQSHKLSSESYDALEGEAMLSEEAQSDAHELDVEKHMHHHTAAPRRSGFSSRSGSGSGSPHRVHFDEDGEPAYRTRGASAESLVEPVNWVGSGSTAVSSPDGGRRNDLASGDSQVGPERLVASPTTTACNTPRNSIFGPDSTLLPPLSLKSVSLWRKQAHDDKAGAPQDASHPEAISYPATQPRSSRLDTFRAVLRYTRVVAARSLPILAFATSYTGLAVYTGSCRSGYKNVCLAHGIKGGIFFWFGLLTFGRYLGAYADCGWAWNKRPSAAAGARGGSSQRLAAWRRNMPSAEFVECLVIFIYGASNTWMERFGAQPGDPYTIKQIQHISIAVMFWFAGLMGMLLETRFIRNMLSFPIAYHHVAAVPLREARRRHNASRLRGGGAGSAARAGYDDADEELEMLVETQTQPASYSASFNPFPALVIGVTGVAMAAHHQDYVYEVEIHMLWGELLAGFAVLRCLTYFLLWLRPPTASVLPSRPPTEALAAFSLCCGGLVFMLSSEEVSFAAMRSGYGDFMAILNVAVAVVALLFCWTTVLMMLKGWAVRREVKRSLYGAQDEVLDLGTNALHLNVAANEVAHPRHMRASVTGGNAAAAAPVATTASAATAAATTDPVFVLEDEEDD</sequence>
<feature type="transmembrane region" description="Helical" evidence="2">
    <location>
        <begin position="623"/>
        <end position="644"/>
    </location>
</feature>
<feature type="region of interest" description="Disordered" evidence="1">
    <location>
        <begin position="457"/>
        <end position="491"/>
    </location>
</feature>
<feature type="transmembrane region" description="Helical" evidence="2">
    <location>
        <begin position="708"/>
        <end position="729"/>
    </location>
</feature>
<gene>
    <name evidence="6" type="ORF">PaG_00167</name>
</gene>
<evidence type="ECO:0000313" key="6">
    <source>
        <dbReference type="EMBL" id="ETS65433.1"/>
    </source>
</evidence>
<feature type="compositionally biased region" description="Low complexity" evidence="1">
    <location>
        <begin position="467"/>
        <end position="476"/>
    </location>
</feature>